<evidence type="ECO:0000313" key="9">
    <source>
        <dbReference type="EMBL" id="KAK4188164.1"/>
    </source>
</evidence>
<feature type="domain" description="Rhodopsin" evidence="8">
    <location>
        <begin position="51"/>
        <end position="293"/>
    </location>
</feature>
<protein>
    <submittedName>
        <fullName evidence="9">Integral membrane</fullName>
    </submittedName>
</protein>
<feature type="transmembrane region" description="Helical" evidence="7">
    <location>
        <begin position="230"/>
        <end position="252"/>
    </location>
</feature>
<dbReference type="PANTHER" id="PTHR33048">
    <property type="entry name" value="PTH11-LIKE INTEGRAL MEMBRANE PROTEIN (AFU_ORTHOLOGUE AFUA_5G11245)"/>
    <property type="match status" value="1"/>
</dbReference>
<dbReference type="AlphaFoldDB" id="A0AAN6WU10"/>
<comment type="subcellular location">
    <subcellularLocation>
        <location evidence="1">Membrane</location>
        <topology evidence="1">Multi-pass membrane protein</topology>
    </subcellularLocation>
</comment>
<evidence type="ECO:0000256" key="1">
    <source>
        <dbReference type="ARBA" id="ARBA00004141"/>
    </source>
</evidence>
<keyword evidence="4 7" id="KW-0472">Membrane</keyword>
<sequence>MMLLQLRDDAAAPLPTSLAEFHQDYVDHDEGPLLIRSAASLLALATVTVILRLSMRWRSALGLGIDDALIVISLVLLAAFVAMALLGVAHGGVGKHLAVNMVIDRDRLPRTMTYLYASEFCLFALVATIKFSILAMYVRIFPTPTMRKGAYILAAITGIWWIATLFVVAFQCSPVRKVYSPYMEEGTCLNKSKFFLGNAVPHLVEDLLIMALPVMEVWRLQVPRRQKAAIGGVFMLGIFVFVIGCIRLKILVDLVAHQADLTLAIAPAWCWTIAEPAVAIVTASLPTMRSLLRYIFGKTFASHSSNDRYRRNGGRRLGGNEAILTIGGTPRDTDGKDRRRPFSPLKDRDLQDSYPVLETTIEVETGPDRDVEAARTWEEHQKKTERSEDRRTSVKSDEIPLDQITLRREATVEWSKTIPVTGQAI</sequence>
<dbReference type="InterPro" id="IPR052337">
    <property type="entry name" value="SAT4-like"/>
</dbReference>
<dbReference type="PANTHER" id="PTHR33048:SF47">
    <property type="entry name" value="INTEGRAL MEMBRANE PROTEIN-RELATED"/>
    <property type="match status" value="1"/>
</dbReference>
<evidence type="ECO:0000313" key="10">
    <source>
        <dbReference type="Proteomes" id="UP001302126"/>
    </source>
</evidence>
<keyword evidence="3 7" id="KW-1133">Transmembrane helix</keyword>
<feature type="transmembrane region" description="Helical" evidence="7">
    <location>
        <begin position="113"/>
        <end position="138"/>
    </location>
</feature>
<feature type="transmembrane region" description="Helical" evidence="7">
    <location>
        <begin position="33"/>
        <end position="55"/>
    </location>
</feature>
<dbReference type="EMBL" id="MU864392">
    <property type="protein sequence ID" value="KAK4188164.1"/>
    <property type="molecule type" value="Genomic_DNA"/>
</dbReference>
<feature type="compositionally biased region" description="Basic and acidic residues" evidence="6">
    <location>
        <begin position="366"/>
        <end position="398"/>
    </location>
</feature>
<feature type="transmembrane region" description="Helical" evidence="7">
    <location>
        <begin position="67"/>
        <end position="93"/>
    </location>
</feature>
<organism evidence="9 10">
    <name type="scientific">Podospora australis</name>
    <dbReference type="NCBI Taxonomy" id="1536484"/>
    <lineage>
        <taxon>Eukaryota</taxon>
        <taxon>Fungi</taxon>
        <taxon>Dikarya</taxon>
        <taxon>Ascomycota</taxon>
        <taxon>Pezizomycotina</taxon>
        <taxon>Sordariomycetes</taxon>
        <taxon>Sordariomycetidae</taxon>
        <taxon>Sordariales</taxon>
        <taxon>Podosporaceae</taxon>
        <taxon>Podospora</taxon>
    </lineage>
</organism>
<keyword evidence="10" id="KW-1185">Reference proteome</keyword>
<accession>A0AAN6WU10</accession>
<evidence type="ECO:0000256" key="6">
    <source>
        <dbReference type="SAM" id="MobiDB-lite"/>
    </source>
</evidence>
<feature type="transmembrane region" description="Helical" evidence="7">
    <location>
        <begin position="150"/>
        <end position="170"/>
    </location>
</feature>
<name>A0AAN6WU10_9PEZI</name>
<feature type="region of interest" description="Disordered" evidence="6">
    <location>
        <begin position="304"/>
        <end position="349"/>
    </location>
</feature>
<evidence type="ECO:0000256" key="2">
    <source>
        <dbReference type="ARBA" id="ARBA00022692"/>
    </source>
</evidence>
<proteinExistence type="inferred from homology"/>
<feature type="region of interest" description="Disordered" evidence="6">
    <location>
        <begin position="364"/>
        <end position="398"/>
    </location>
</feature>
<evidence type="ECO:0000256" key="5">
    <source>
        <dbReference type="ARBA" id="ARBA00038359"/>
    </source>
</evidence>
<reference evidence="9" key="1">
    <citation type="journal article" date="2023" name="Mol. Phylogenet. Evol.">
        <title>Genome-scale phylogeny and comparative genomics of the fungal order Sordariales.</title>
        <authorList>
            <person name="Hensen N."/>
            <person name="Bonometti L."/>
            <person name="Westerberg I."/>
            <person name="Brannstrom I.O."/>
            <person name="Guillou S."/>
            <person name="Cros-Aarteil S."/>
            <person name="Calhoun S."/>
            <person name="Haridas S."/>
            <person name="Kuo A."/>
            <person name="Mondo S."/>
            <person name="Pangilinan J."/>
            <person name="Riley R."/>
            <person name="LaButti K."/>
            <person name="Andreopoulos B."/>
            <person name="Lipzen A."/>
            <person name="Chen C."/>
            <person name="Yan M."/>
            <person name="Daum C."/>
            <person name="Ng V."/>
            <person name="Clum A."/>
            <person name="Steindorff A."/>
            <person name="Ohm R.A."/>
            <person name="Martin F."/>
            <person name="Silar P."/>
            <person name="Natvig D.O."/>
            <person name="Lalanne C."/>
            <person name="Gautier V."/>
            <person name="Ament-Velasquez S.L."/>
            <person name="Kruys A."/>
            <person name="Hutchinson M.I."/>
            <person name="Powell A.J."/>
            <person name="Barry K."/>
            <person name="Miller A.N."/>
            <person name="Grigoriev I.V."/>
            <person name="Debuchy R."/>
            <person name="Gladieux P."/>
            <person name="Hiltunen Thoren M."/>
            <person name="Johannesson H."/>
        </authorList>
    </citation>
    <scope>NUCLEOTIDE SEQUENCE</scope>
    <source>
        <strain evidence="9">PSN309</strain>
    </source>
</reference>
<evidence type="ECO:0000256" key="4">
    <source>
        <dbReference type="ARBA" id="ARBA00023136"/>
    </source>
</evidence>
<keyword evidence="2 7" id="KW-0812">Transmembrane</keyword>
<comment type="similarity">
    <text evidence="5">Belongs to the SAT4 family.</text>
</comment>
<dbReference type="Proteomes" id="UP001302126">
    <property type="component" value="Unassembled WGS sequence"/>
</dbReference>
<evidence type="ECO:0000256" key="7">
    <source>
        <dbReference type="SAM" id="Phobius"/>
    </source>
</evidence>
<gene>
    <name evidence="9" type="ORF">QBC35DRAFT_550488</name>
</gene>
<dbReference type="GO" id="GO:0016020">
    <property type="term" value="C:membrane"/>
    <property type="evidence" value="ECO:0007669"/>
    <property type="project" value="UniProtKB-SubCell"/>
</dbReference>
<reference evidence="9" key="2">
    <citation type="submission" date="2023-05" db="EMBL/GenBank/DDBJ databases">
        <authorList>
            <consortium name="Lawrence Berkeley National Laboratory"/>
            <person name="Steindorff A."/>
            <person name="Hensen N."/>
            <person name="Bonometti L."/>
            <person name="Westerberg I."/>
            <person name="Brannstrom I.O."/>
            <person name="Guillou S."/>
            <person name="Cros-Aarteil S."/>
            <person name="Calhoun S."/>
            <person name="Haridas S."/>
            <person name="Kuo A."/>
            <person name="Mondo S."/>
            <person name="Pangilinan J."/>
            <person name="Riley R."/>
            <person name="Labutti K."/>
            <person name="Andreopoulos B."/>
            <person name="Lipzen A."/>
            <person name="Chen C."/>
            <person name="Yanf M."/>
            <person name="Daum C."/>
            <person name="Ng V."/>
            <person name="Clum A."/>
            <person name="Ohm R."/>
            <person name="Martin F."/>
            <person name="Silar P."/>
            <person name="Natvig D."/>
            <person name="Lalanne C."/>
            <person name="Gautier V."/>
            <person name="Ament-Velasquez S.L."/>
            <person name="Kruys A."/>
            <person name="Hutchinson M.I."/>
            <person name="Powell A.J."/>
            <person name="Barry K."/>
            <person name="Miller A.N."/>
            <person name="Grigoriev I.V."/>
            <person name="Debuchy R."/>
            <person name="Gladieux P."/>
            <person name="Thoren M.H."/>
            <person name="Johannesson H."/>
        </authorList>
    </citation>
    <scope>NUCLEOTIDE SEQUENCE</scope>
    <source>
        <strain evidence="9">PSN309</strain>
    </source>
</reference>
<dbReference type="InterPro" id="IPR049326">
    <property type="entry name" value="Rhodopsin_dom_fungi"/>
</dbReference>
<evidence type="ECO:0000259" key="8">
    <source>
        <dbReference type="Pfam" id="PF20684"/>
    </source>
</evidence>
<feature type="transmembrane region" description="Helical" evidence="7">
    <location>
        <begin position="264"/>
        <end position="285"/>
    </location>
</feature>
<dbReference type="Pfam" id="PF20684">
    <property type="entry name" value="Fung_rhodopsin"/>
    <property type="match status" value="1"/>
</dbReference>
<comment type="caution">
    <text evidence="9">The sequence shown here is derived from an EMBL/GenBank/DDBJ whole genome shotgun (WGS) entry which is preliminary data.</text>
</comment>
<evidence type="ECO:0000256" key="3">
    <source>
        <dbReference type="ARBA" id="ARBA00022989"/>
    </source>
</evidence>